<evidence type="ECO:0000313" key="2">
    <source>
        <dbReference type="Proteomes" id="UP000004019"/>
    </source>
</evidence>
<protein>
    <submittedName>
        <fullName evidence="1">Uncharacterized protein</fullName>
    </submittedName>
</protein>
<sequence>MNDIRLLKFWGVIIIPIIKYKYAPKQCWCYLLLIL</sequence>
<organism evidence="1 2">
    <name type="scientific">Phocaeicola dorei CL03T12C01</name>
    <dbReference type="NCBI Taxonomy" id="997877"/>
    <lineage>
        <taxon>Bacteria</taxon>
        <taxon>Pseudomonadati</taxon>
        <taxon>Bacteroidota</taxon>
        <taxon>Bacteroidia</taxon>
        <taxon>Bacteroidales</taxon>
        <taxon>Bacteroidaceae</taxon>
        <taxon>Phocaeicola</taxon>
    </lineage>
</organism>
<comment type="caution">
    <text evidence="1">The sequence shown here is derived from an EMBL/GenBank/DDBJ whole genome shotgun (WGS) entry which is preliminary data.</text>
</comment>
<evidence type="ECO:0000313" key="1">
    <source>
        <dbReference type="EMBL" id="EIY40423.1"/>
    </source>
</evidence>
<name>I9RDW9_9BACT</name>
<reference evidence="1 2" key="1">
    <citation type="submission" date="2012-02" db="EMBL/GenBank/DDBJ databases">
        <title>The Genome Sequence of Bacteroides dorei CL03T12C01.</title>
        <authorList>
            <consortium name="The Broad Institute Genome Sequencing Platform"/>
            <person name="Earl A."/>
            <person name="Ward D."/>
            <person name="Feldgarden M."/>
            <person name="Gevers D."/>
            <person name="Zitomersky N.L."/>
            <person name="Coyne M.J."/>
            <person name="Comstock L.E."/>
            <person name="Young S.K."/>
            <person name="Zeng Q."/>
            <person name="Gargeya S."/>
            <person name="Fitzgerald M."/>
            <person name="Haas B."/>
            <person name="Abouelleil A."/>
            <person name="Alvarado L."/>
            <person name="Arachchi H.M."/>
            <person name="Berlin A."/>
            <person name="Chapman S.B."/>
            <person name="Gearin G."/>
            <person name="Goldberg J."/>
            <person name="Griggs A."/>
            <person name="Gujja S."/>
            <person name="Hansen M."/>
            <person name="Heiman D."/>
            <person name="Howarth C."/>
            <person name="Larimer J."/>
            <person name="Lui A."/>
            <person name="MacDonald P.J.P."/>
            <person name="McCowen C."/>
            <person name="Montmayeur A."/>
            <person name="Murphy C."/>
            <person name="Neiman D."/>
            <person name="Pearson M."/>
            <person name="Priest M."/>
            <person name="Roberts A."/>
            <person name="Saif S."/>
            <person name="Shea T."/>
            <person name="Sisk P."/>
            <person name="Stolte C."/>
            <person name="Sykes S."/>
            <person name="Wortman J."/>
            <person name="Nusbaum C."/>
            <person name="Birren B."/>
        </authorList>
    </citation>
    <scope>NUCLEOTIDE SEQUENCE [LARGE SCALE GENOMIC DNA]</scope>
    <source>
        <strain evidence="1 2">CL03T12C01</strain>
    </source>
</reference>
<dbReference type="EMBL" id="AGXI01000005">
    <property type="protein sequence ID" value="EIY40423.1"/>
    <property type="molecule type" value="Genomic_DNA"/>
</dbReference>
<accession>I9RDW9</accession>
<proteinExistence type="predicted"/>
<dbReference type="AlphaFoldDB" id="I9RDW9"/>
<dbReference type="HOGENOM" id="CLU_3363147_0_0_10"/>
<dbReference type="Proteomes" id="UP000004019">
    <property type="component" value="Unassembled WGS sequence"/>
</dbReference>
<gene>
    <name evidence="1" type="ORF">HMPREF1065_01179</name>
</gene>